<feature type="region of interest" description="Disordered" evidence="2">
    <location>
        <begin position="1056"/>
        <end position="1150"/>
    </location>
</feature>
<feature type="compositionally biased region" description="Pro residues" evidence="2">
    <location>
        <begin position="951"/>
        <end position="969"/>
    </location>
</feature>
<dbReference type="SUPFAM" id="SSF54495">
    <property type="entry name" value="UBC-like"/>
    <property type="match status" value="1"/>
</dbReference>
<feature type="region of interest" description="Disordered" evidence="2">
    <location>
        <begin position="1019"/>
        <end position="1043"/>
    </location>
</feature>
<feature type="compositionally biased region" description="Pro residues" evidence="2">
    <location>
        <begin position="1226"/>
        <end position="1236"/>
    </location>
</feature>
<feature type="region of interest" description="Disordered" evidence="2">
    <location>
        <begin position="667"/>
        <end position="716"/>
    </location>
</feature>
<feature type="compositionally biased region" description="Low complexity" evidence="2">
    <location>
        <begin position="1174"/>
        <end position="1193"/>
    </location>
</feature>
<proteinExistence type="predicted"/>
<feature type="compositionally biased region" description="Basic residues" evidence="2">
    <location>
        <begin position="1358"/>
        <end position="1368"/>
    </location>
</feature>
<feature type="compositionally biased region" description="Polar residues" evidence="2">
    <location>
        <begin position="499"/>
        <end position="508"/>
    </location>
</feature>
<feature type="region of interest" description="Disordered" evidence="2">
    <location>
        <begin position="1565"/>
        <end position="1593"/>
    </location>
</feature>
<feature type="region of interest" description="Disordered" evidence="2">
    <location>
        <begin position="1162"/>
        <end position="1253"/>
    </location>
</feature>
<feature type="compositionally biased region" description="Polar residues" evidence="2">
    <location>
        <begin position="1208"/>
        <end position="1217"/>
    </location>
</feature>
<feature type="compositionally biased region" description="Low complexity" evidence="2">
    <location>
        <begin position="890"/>
        <end position="907"/>
    </location>
</feature>
<feature type="region of interest" description="Disordered" evidence="2">
    <location>
        <begin position="434"/>
        <end position="652"/>
    </location>
</feature>
<dbReference type="PROSITE" id="PS50127">
    <property type="entry name" value="UBC_2"/>
    <property type="match status" value="1"/>
</dbReference>
<feature type="region of interest" description="Disordered" evidence="2">
    <location>
        <begin position="207"/>
        <end position="258"/>
    </location>
</feature>
<feature type="compositionally biased region" description="Low complexity" evidence="2">
    <location>
        <begin position="1574"/>
        <end position="1583"/>
    </location>
</feature>
<feature type="compositionally biased region" description="Polar residues" evidence="2">
    <location>
        <begin position="673"/>
        <end position="692"/>
    </location>
</feature>
<keyword evidence="5" id="KW-1185">Reference proteome</keyword>
<dbReference type="Proteomes" id="UP000467700">
    <property type="component" value="Unassembled WGS sequence"/>
</dbReference>
<keyword evidence="1" id="KW-0833">Ubl conjugation pathway</keyword>
<feature type="compositionally biased region" description="Polar residues" evidence="2">
    <location>
        <begin position="1096"/>
        <end position="1113"/>
    </location>
</feature>
<feature type="region of interest" description="Disordered" evidence="2">
    <location>
        <begin position="888"/>
        <end position="993"/>
    </location>
</feature>
<dbReference type="InterPro" id="IPR016135">
    <property type="entry name" value="UBQ-conjugating_enzyme/RWD"/>
</dbReference>
<feature type="compositionally biased region" description="Polar residues" evidence="2">
    <location>
        <begin position="836"/>
        <end position="846"/>
    </location>
</feature>
<evidence type="ECO:0000256" key="2">
    <source>
        <dbReference type="SAM" id="MobiDB-lite"/>
    </source>
</evidence>
<feature type="region of interest" description="Disordered" evidence="2">
    <location>
        <begin position="1403"/>
        <end position="1434"/>
    </location>
</feature>
<evidence type="ECO:0000259" key="3">
    <source>
        <dbReference type="PROSITE" id="PS50127"/>
    </source>
</evidence>
<feature type="compositionally biased region" description="Polar residues" evidence="2">
    <location>
        <begin position="1318"/>
        <end position="1349"/>
    </location>
</feature>
<feature type="compositionally biased region" description="Pro residues" evidence="2">
    <location>
        <begin position="473"/>
        <end position="483"/>
    </location>
</feature>
<accession>A0A8S0WD26</accession>
<feature type="compositionally biased region" description="Pro residues" evidence="2">
    <location>
        <begin position="847"/>
        <end position="857"/>
    </location>
</feature>
<feature type="compositionally biased region" description="Low complexity" evidence="2">
    <location>
        <begin position="1060"/>
        <end position="1078"/>
    </location>
</feature>
<feature type="region of interest" description="Disordered" evidence="2">
    <location>
        <begin position="822"/>
        <end position="865"/>
    </location>
</feature>
<evidence type="ECO:0000313" key="4">
    <source>
        <dbReference type="EMBL" id="CAA7265440.1"/>
    </source>
</evidence>
<dbReference type="SMART" id="SM00212">
    <property type="entry name" value="UBCc"/>
    <property type="match status" value="1"/>
</dbReference>
<name>A0A8S0WD26_CYCAE</name>
<dbReference type="OrthoDB" id="3259825at2759"/>
<feature type="compositionally biased region" description="Basic and acidic residues" evidence="2">
    <location>
        <begin position="455"/>
        <end position="466"/>
    </location>
</feature>
<dbReference type="PANTHER" id="PTHR24067">
    <property type="entry name" value="UBIQUITIN-CONJUGATING ENZYME E2"/>
    <property type="match status" value="1"/>
</dbReference>
<dbReference type="Gene3D" id="3.10.110.10">
    <property type="entry name" value="Ubiquitin Conjugating Enzyme"/>
    <property type="match status" value="1"/>
</dbReference>
<dbReference type="InterPro" id="IPR050113">
    <property type="entry name" value="Ub_conjugating_enzyme"/>
</dbReference>
<feature type="compositionally biased region" description="Low complexity" evidence="2">
    <location>
        <begin position="1237"/>
        <end position="1253"/>
    </location>
</feature>
<protein>
    <recommendedName>
        <fullName evidence="3">UBC core domain-containing protein</fullName>
    </recommendedName>
</protein>
<organism evidence="4 5">
    <name type="scientific">Cyclocybe aegerita</name>
    <name type="common">Black poplar mushroom</name>
    <name type="synonym">Agrocybe aegerita</name>
    <dbReference type="NCBI Taxonomy" id="1973307"/>
    <lineage>
        <taxon>Eukaryota</taxon>
        <taxon>Fungi</taxon>
        <taxon>Dikarya</taxon>
        <taxon>Basidiomycota</taxon>
        <taxon>Agaricomycotina</taxon>
        <taxon>Agaricomycetes</taxon>
        <taxon>Agaricomycetidae</taxon>
        <taxon>Agaricales</taxon>
        <taxon>Agaricineae</taxon>
        <taxon>Bolbitiaceae</taxon>
        <taxon>Cyclocybe</taxon>
    </lineage>
</organism>
<feature type="compositionally biased region" description="Polar residues" evidence="2">
    <location>
        <begin position="625"/>
        <end position="636"/>
    </location>
</feature>
<feature type="compositionally biased region" description="Low complexity" evidence="2">
    <location>
        <begin position="232"/>
        <end position="249"/>
    </location>
</feature>
<comment type="caution">
    <text evidence="4">The sequence shown here is derived from an EMBL/GenBank/DDBJ whole genome shotgun (WGS) entry which is preliminary data.</text>
</comment>
<evidence type="ECO:0000313" key="5">
    <source>
        <dbReference type="Proteomes" id="UP000467700"/>
    </source>
</evidence>
<feature type="region of interest" description="Disordered" evidence="2">
    <location>
        <begin position="1318"/>
        <end position="1379"/>
    </location>
</feature>
<feature type="compositionally biased region" description="Basic residues" evidence="2">
    <location>
        <begin position="1080"/>
        <end position="1089"/>
    </location>
</feature>
<feature type="domain" description="UBC core" evidence="3">
    <location>
        <begin position="2"/>
        <end position="151"/>
    </location>
</feature>
<dbReference type="EMBL" id="CACVBS010000048">
    <property type="protein sequence ID" value="CAA7265440.1"/>
    <property type="molecule type" value="Genomic_DNA"/>
</dbReference>
<reference evidence="4 5" key="1">
    <citation type="submission" date="2020-01" db="EMBL/GenBank/DDBJ databases">
        <authorList>
            <person name="Gupta K D."/>
        </authorList>
    </citation>
    <scope>NUCLEOTIDE SEQUENCE [LARGE SCALE GENOMIC DNA]</scope>
</reference>
<gene>
    <name evidence="4" type="ORF">AAE3_LOCUS7604</name>
</gene>
<feature type="compositionally biased region" description="Polar residues" evidence="2">
    <location>
        <begin position="572"/>
        <end position="606"/>
    </location>
</feature>
<feature type="compositionally biased region" description="Polar residues" evidence="2">
    <location>
        <begin position="302"/>
        <end position="336"/>
    </location>
</feature>
<sequence length="1665" mass="179224">MTAARRIQKELKDINEKPLPGLSVEVKDDNMFEWKCSIKADSDSPYKNGTFHFNLSLPPNYPFKAPTALQVTFTTKIYHPGINEEGAICVPVLRDEWKPTVTLSTVLSIIQEKLNNPSPDDPFEPDIAASSLDTIDTLPELPPTNDFRTSLILPDLSRRFSLLRESTGDPVLFDQLRSRLANQRARGAENQITEEEEDMLLETLGRIRSRGTATPDRSQENVGEGEDGARGSVRSLTTSVSSVTSSPSRPSKRYSNNLFGSGRLRDYAYLKSVGSSRGSGGSTRTASLTPTEASTKDLLNATVRSVTPDNTATPPVQPSPTDLDSALSTPTPSSSYVDGQLQAISAAEYRLQKTMGPSNLKRASLALEKAIKEIEDEVEDEILVPRSPPIPRANLEHHAPEVRNSNASNASSVFQGGMAISIDQTIHDEFSERRASPIPARTIPGYVPGMPRPMTPRDFDFDEQRSHSTTPRPQSPFPDPPVSPTLVSITTSKLKRESTSSTAKSSPITPVGAAPLFLQRSTNGRYTPDDSPWSGAAGDTSDIDSSLSALLSRRRPASPLSGPSYRPMAVSNRPSSRPGTPSNVIWTTNPNHKNSHSRNNSWTTDGARSLRSPALPDSPMLEAGQSAQPSFSSIANSPPKELSPSSTRPNAYIPEIELGSPILAAIHAPRSPTPTQTAPRSPTSPVFSNFELSQRNGSRRSSRQNPPSSPFNISAFPTIGLAPRANSSRSSLDSVGSSFHSWDEPDQLLSVFSDSKEQQPAWHDFYADKSSSATPSGSSPEDDDCDAEEVIMRYGGLKKSDIAAIQEKLVTAVFTKIANTDPRDRAPSVMRRRRPSTSQSNYSRITSPPPQMQPPSSPSTFTSDDHFSKASALLNSVVESIKDHPAALNTSTSSISPPSSDEISPTTRRNRDLAHVLFGTEDDGKDESSKEDPIIPIPDPEPAPIVSNPATPTPPATQFPSTLPPPIPVAEPAAPQPFTVPYLHRNPSTNRIPQTPQEEAALAREVQQKAEAAMIALKKDPSRVNLGDSLKQSPSVRKKIDTSQISTPTLVSTTTNVDTLPIRSPSLSSSTNSAPSKLGSRFKKLRGSLRAKTTAEENASLESVKTPPATQTAHYDPARLNVPSPSSATESGRFKVPVPSPPASAGPGLKGFMARFRNKQRMSEMPPVGERPAPTVTTPITLSTPLTPRLTESTTHKALTSPADRSHNASPRPSSQPRPMYSRFPPANPPPVPAPAPQQQAQVPDSPNSLEASKSAAALEQLFAAANNLGLDQGALNDLLARSASTSSRTLLTRNNSVAAASSRPSFSKEGAAQVSYVGSTGSDQTATPTNYGGLSDQQQDRSVTQAGTSEEVLSRKPSARRPEHLRRPKEGQNETPAKAVVRRTIIYANDAADFAALIQRKNSTRRRRASATSVSSRSVHDRAPTPPPPKAPTVKRFSADGMPPMPQLPNFLGQAEKMLNVPPTSIGGPIEKSNSTYDSLYDMYAGESRGASMMATDHAPSDPKGENAADPGPALEVIELANGETVWSIINSLRDADEDSIYSGRASFASEYSSREPISDTLQPFVKDHNRSGSRGSVSSFISRKKTQPGKIRPETKVFYSSSAQIGRLIENLSQGADAGSFNFLPNLPSRGPGHSASSSLSTNDINWTVEERLERMLGQMNSS</sequence>
<dbReference type="Pfam" id="PF00179">
    <property type="entry name" value="UQ_con"/>
    <property type="match status" value="1"/>
</dbReference>
<evidence type="ECO:0000256" key="1">
    <source>
        <dbReference type="ARBA" id="ARBA00022786"/>
    </source>
</evidence>
<dbReference type="InterPro" id="IPR000608">
    <property type="entry name" value="UBC"/>
</dbReference>
<feature type="region of interest" description="Disordered" evidence="2">
    <location>
        <begin position="273"/>
        <end position="336"/>
    </location>
</feature>
<feature type="compositionally biased region" description="Low complexity" evidence="2">
    <location>
        <begin position="545"/>
        <end position="564"/>
    </location>
</feature>